<feature type="transmembrane region" description="Helical" evidence="7">
    <location>
        <begin position="165"/>
        <end position="184"/>
    </location>
</feature>
<feature type="transmembrane region" description="Helical" evidence="7">
    <location>
        <begin position="78"/>
        <end position="94"/>
    </location>
</feature>
<evidence type="ECO:0000256" key="6">
    <source>
        <dbReference type="ARBA" id="ARBA00023136"/>
    </source>
</evidence>
<dbReference type="GO" id="GO:0015213">
    <property type="term" value="F:uridine transmembrane transporter activity"/>
    <property type="evidence" value="ECO:0007669"/>
    <property type="project" value="TreeGrafter"/>
</dbReference>
<feature type="transmembrane region" description="Helical" evidence="7">
    <location>
        <begin position="339"/>
        <end position="360"/>
    </location>
</feature>
<dbReference type="SUPFAM" id="SSF103473">
    <property type="entry name" value="MFS general substrate transporter"/>
    <property type="match status" value="1"/>
</dbReference>
<keyword evidence="2" id="KW-0813">Transport</keyword>
<feature type="transmembrane region" description="Helical" evidence="7">
    <location>
        <begin position="42"/>
        <end position="66"/>
    </location>
</feature>
<feature type="transmembrane region" description="Helical" evidence="7">
    <location>
        <begin position="218"/>
        <end position="237"/>
    </location>
</feature>
<protein>
    <submittedName>
        <fullName evidence="8">Putative nucleoside transporter YegT</fullName>
    </submittedName>
</protein>
<evidence type="ECO:0000256" key="1">
    <source>
        <dbReference type="ARBA" id="ARBA00004651"/>
    </source>
</evidence>
<evidence type="ECO:0000313" key="8">
    <source>
        <dbReference type="EMBL" id="OIR18746.1"/>
    </source>
</evidence>
<organism evidence="8">
    <name type="scientific">mine drainage metagenome</name>
    <dbReference type="NCBI Taxonomy" id="410659"/>
    <lineage>
        <taxon>unclassified sequences</taxon>
        <taxon>metagenomes</taxon>
        <taxon>ecological metagenomes</taxon>
    </lineage>
</organism>
<dbReference type="EMBL" id="MLJW01000002">
    <property type="protein sequence ID" value="OIR18746.1"/>
    <property type="molecule type" value="Genomic_DNA"/>
</dbReference>
<feature type="transmembrane region" description="Helical" evidence="7">
    <location>
        <begin position="278"/>
        <end position="294"/>
    </location>
</feature>
<feature type="transmembrane region" description="Helical" evidence="7">
    <location>
        <begin position="139"/>
        <end position="159"/>
    </location>
</feature>
<feature type="transmembrane region" description="Helical" evidence="7">
    <location>
        <begin position="249"/>
        <end position="271"/>
    </location>
</feature>
<feature type="transmembrane region" description="Helical" evidence="7">
    <location>
        <begin position="372"/>
        <end position="394"/>
    </location>
</feature>
<evidence type="ECO:0000256" key="2">
    <source>
        <dbReference type="ARBA" id="ARBA00022448"/>
    </source>
</evidence>
<comment type="subcellular location">
    <subcellularLocation>
        <location evidence="1">Cell membrane</location>
        <topology evidence="1">Multi-pass membrane protein</topology>
    </subcellularLocation>
</comment>
<dbReference type="InterPro" id="IPR036259">
    <property type="entry name" value="MFS_trans_sf"/>
</dbReference>
<evidence type="ECO:0000256" key="3">
    <source>
        <dbReference type="ARBA" id="ARBA00022475"/>
    </source>
</evidence>
<keyword evidence="6 7" id="KW-0472">Membrane</keyword>
<keyword evidence="4 7" id="KW-0812">Transmembrane</keyword>
<dbReference type="Gene3D" id="1.20.1250.20">
    <property type="entry name" value="MFS general substrate transporter like domains"/>
    <property type="match status" value="1"/>
</dbReference>
<keyword evidence="3" id="KW-1003">Cell membrane</keyword>
<name>A0A1J5TCU8_9ZZZZ</name>
<feature type="transmembrane region" description="Helical" evidence="7">
    <location>
        <begin position="300"/>
        <end position="318"/>
    </location>
</feature>
<dbReference type="Pfam" id="PF03825">
    <property type="entry name" value="Nuc_H_symport"/>
    <property type="match status" value="1"/>
</dbReference>
<reference evidence="8" key="1">
    <citation type="submission" date="2016-10" db="EMBL/GenBank/DDBJ databases">
        <title>Sequence of Gallionella enrichment culture.</title>
        <authorList>
            <person name="Poehlein A."/>
            <person name="Muehling M."/>
            <person name="Daniel R."/>
        </authorList>
    </citation>
    <scope>NUCLEOTIDE SEQUENCE</scope>
</reference>
<dbReference type="PANTHER" id="PTHR23522:SF4">
    <property type="entry name" value="NUCLEOSIDE PERMEASE NUPG-RELATED"/>
    <property type="match status" value="1"/>
</dbReference>
<dbReference type="GO" id="GO:0015212">
    <property type="term" value="F:cytidine transmembrane transporter activity"/>
    <property type="evidence" value="ECO:0007669"/>
    <property type="project" value="TreeGrafter"/>
</dbReference>
<keyword evidence="5 7" id="KW-1133">Transmembrane helix</keyword>
<evidence type="ECO:0000256" key="4">
    <source>
        <dbReference type="ARBA" id="ARBA00022692"/>
    </source>
</evidence>
<dbReference type="AlphaFoldDB" id="A0A1J5TCU8"/>
<dbReference type="PANTHER" id="PTHR23522">
    <property type="entry name" value="BLL5896 PROTEIN"/>
    <property type="match status" value="1"/>
</dbReference>
<gene>
    <name evidence="8" type="primary">yegT_1</name>
    <name evidence="8" type="ORF">GALL_10860</name>
</gene>
<evidence type="ECO:0000256" key="5">
    <source>
        <dbReference type="ARBA" id="ARBA00022989"/>
    </source>
</evidence>
<feature type="transmembrane region" description="Helical" evidence="7">
    <location>
        <begin position="100"/>
        <end position="127"/>
    </location>
</feature>
<dbReference type="InterPro" id="IPR004740">
    <property type="entry name" value="Nuc_H_symport"/>
</dbReference>
<accession>A0A1J5TCU8</accession>
<evidence type="ECO:0000256" key="7">
    <source>
        <dbReference type="SAM" id="Phobius"/>
    </source>
</evidence>
<proteinExistence type="predicted"/>
<comment type="caution">
    <text evidence="8">The sequence shown here is derived from an EMBL/GenBank/DDBJ whole genome shotgun (WGS) entry which is preliminary data.</text>
</comment>
<dbReference type="GO" id="GO:0005886">
    <property type="term" value="C:plasma membrane"/>
    <property type="evidence" value="ECO:0007669"/>
    <property type="project" value="UniProtKB-SubCell"/>
</dbReference>
<sequence>MKPASSLQNKLLLGGLFLLQLGAPGLWQVSFSNVLRAHGLAAYIPAGFACSAVAAFISPLIVGAMADDQVSPVRLARWLNWLSAVTLALSYLAIQRAWGGFLMIGLMQLRALCSSPCVSLATTIALVNLDRPSRQFGLLRLWGTVGWAGAGWFVSYGLAADTSPLSGYASAAVMAALGFYTYLLPETPAPAAGTGRRSWSQRLGLDSFGLLKNRDHRIVFITTVLLTIPLASFYPYAPLNLTDLGYLKPTATMAVGQISEILGLLLLGSIWRRVRLKWIFLAGLLLAVARYSLFSLDLRGWIIAGIAMHGACYALFYVTGQIYLAERIEAGMQARAQALMALMINGIGNLIGYLGTGWWYETCTGIHQTEHWPVFWGGLLALIVVATVYFALSYHGVGADEHRRKAATMEVSV</sequence>